<reference evidence="2" key="1">
    <citation type="journal article" date="2020" name="Nature">
        <title>Giant virus diversity and host interactions through global metagenomics.</title>
        <authorList>
            <person name="Schulz F."/>
            <person name="Roux S."/>
            <person name="Paez-Espino D."/>
            <person name="Jungbluth S."/>
            <person name="Walsh D.A."/>
            <person name="Denef V.J."/>
            <person name="McMahon K.D."/>
            <person name="Konstantinidis K.T."/>
            <person name="Eloe-Fadrosh E.A."/>
            <person name="Kyrpides N.C."/>
            <person name="Woyke T."/>
        </authorList>
    </citation>
    <scope>NUCLEOTIDE SEQUENCE</scope>
    <source>
        <strain evidence="2">GVMAG-M-3300018080-19</strain>
    </source>
</reference>
<accession>A0A6C0BQ44</accession>
<evidence type="ECO:0000313" key="2">
    <source>
        <dbReference type="EMBL" id="QHS93901.1"/>
    </source>
</evidence>
<evidence type="ECO:0000256" key="1">
    <source>
        <dbReference type="SAM" id="MobiDB-lite"/>
    </source>
</evidence>
<dbReference type="EMBL" id="MN739211">
    <property type="protein sequence ID" value="QHS93901.1"/>
    <property type="molecule type" value="Genomic_DNA"/>
</dbReference>
<dbReference type="AlphaFoldDB" id="A0A6C0BQ44"/>
<proteinExistence type="predicted"/>
<feature type="compositionally biased region" description="Basic and acidic residues" evidence="1">
    <location>
        <begin position="7"/>
        <end position="21"/>
    </location>
</feature>
<protein>
    <submittedName>
        <fullName evidence="2">Uncharacterized protein</fullName>
    </submittedName>
</protein>
<feature type="region of interest" description="Disordered" evidence="1">
    <location>
        <begin position="1"/>
        <end position="21"/>
    </location>
</feature>
<sequence>MSRRHSFHDVEPTKRSDEEAYHARCQLSPDASEETEVLHEMIQKDPELYKQHQTWIRAHYQWLQEYDDISVGQVTLNFQRTLLERVINDGKGLDKAAAFIDLKTLENLSYIHHLDYKESEQKAVDGKWLLRFSSQHDILSCPGSRIFVVVHPSGQSRALFIQGVGYVLTGSDVPTSIDDAIGNYAVYPSLMELLEASRGNLQWCDMLSVSQCSCYVLAHD</sequence>
<name>A0A6C0BQ44_9ZZZZ</name>
<organism evidence="2">
    <name type="scientific">viral metagenome</name>
    <dbReference type="NCBI Taxonomy" id="1070528"/>
    <lineage>
        <taxon>unclassified sequences</taxon>
        <taxon>metagenomes</taxon>
        <taxon>organismal metagenomes</taxon>
    </lineage>
</organism>